<feature type="binding site" evidence="11">
    <location>
        <position position="388"/>
    </location>
    <ligand>
        <name>(6S)-NADPHX</name>
        <dbReference type="ChEBI" id="CHEBI:64076"/>
    </ligand>
</feature>
<feature type="binding site" evidence="12">
    <location>
        <position position="214"/>
    </location>
    <ligand>
        <name>(6S)-NADPHX</name>
        <dbReference type="ChEBI" id="CHEBI:64076"/>
    </ligand>
</feature>
<evidence type="ECO:0000256" key="5">
    <source>
        <dbReference type="ARBA" id="ARBA00022857"/>
    </source>
</evidence>
<dbReference type="NCBIfam" id="TIGR00197">
    <property type="entry name" value="yjeF_nterm"/>
    <property type="match status" value="1"/>
</dbReference>
<evidence type="ECO:0000256" key="12">
    <source>
        <dbReference type="HAMAP-Rule" id="MF_01966"/>
    </source>
</evidence>
<dbReference type="Pfam" id="PF03853">
    <property type="entry name" value="YjeF_N"/>
    <property type="match status" value="1"/>
</dbReference>
<comment type="caution">
    <text evidence="12">Lacks conserved residue(s) required for the propagation of feature annotation.</text>
</comment>
<dbReference type="HAMAP" id="MF_01965">
    <property type="entry name" value="NADHX_dehydratase"/>
    <property type="match status" value="1"/>
</dbReference>
<dbReference type="HAMAP" id="MF_01966">
    <property type="entry name" value="NADHX_epimerase"/>
    <property type="match status" value="1"/>
</dbReference>
<evidence type="ECO:0000256" key="11">
    <source>
        <dbReference type="HAMAP-Rule" id="MF_01965"/>
    </source>
</evidence>
<keyword evidence="17" id="KW-1185">Reference proteome</keyword>
<dbReference type="PROSITE" id="PS01050">
    <property type="entry name" value="YJEF_C_2"/>
    <property type="match status" value="1"/>
</dbReference>
<evidence type="ECO:0000313" key="16">
    <source>
        <dbReference type="EMBL" id="MCQ8896203.1"/>
    </source>
</evidence>
<feature type="domain" description="YjeF N-terminal" evidence="15">
    <location>
        <begin position="57"/>
        <end position="271"/>
    </location>
</feature>
<feature type="compositionally biased region" description="Polar residues" evidence="13">
    <location>
        <begin position="9"/>
        <end position="26"/>
    </location>
</feature>
<dbReference type="SUPFAM" id="SSF64153">
    <property type="entry name" value="YjeF N-terminal domain-like"/>
    <property type="match status" value="1"/>
</dbReference>
<evidence type="ECO:0000259" key="15">
    <source>
        <dbReference type="PROSITE" id="PS51385"/>
    </source>
</evidence>
<feature type="binding site" evidence="12">
    <location>
        <position position="217"/>
    </location>
    <ligand>
        <name>K(+)</name>
        <dbReference type="ChEBI" id="CHEBI:29103"/>
    </ligand>
</feature>
<dbReference type="NCBIfam" id="TIGR00196">
    <property type="entry name" value="yjeF_cterm"/>
    <property type="match status" value="1"/>
</dbReference>
<evidence type="ECO:0000256" key="2">
    <source>
        <dbReference type="ARBA" id="ARBA00009524"/>
    </source>
</evidence>
<gene>
    <name evidence="11" type="primary">nnrD</name>
    <name evidence="12" type="synonym">nnrE</name>
    <name evidence="16" type="ORF">NQT62_07105</name>
</gene>
<comment type="caution">
    <text evidence="16">The sequence shown here is derived from an EMBL/GenBank/DDBJ whole genome shotgun (WGS) entry which is preliminary data.</text>
</comment>
<comment type="similarity">
    <text evidence="2">In the C-terminal section; belongs to the NnrD/CARKD family.</text>
</comment>
<evidence type="ECO:0000256" key="3">
    <source>
        <dbReference type="ARBA" id="ARBA00022741"/>
    </source>
</evidence>
<evidence type="ECO:0000256" key="8">
    <source>
        <dbReference type="ARBA" id="ARBA00025153"/>
    </source>
</evidence>
<sequence>MHPAKPADSLQQQASPVTNPSQALPQRNLNTLPSLLEAAAWQPAHQQDWLVLSVEQVRQVEHAAFREVASYILMQAAGQRSAQKIMDLVQHLDHRCPQVVVLAGPGNNGGDACVVANALAEQGLPVELWQFKGGREGSADRQKAEAGCKHPNLRHSQWGKTTLQLKPGALVVDGLLGIAGRDRPKGPIAEVIAAINAQREGLGRTGHVHVVALDCPSGLDCDTGLAPGEVLAADLTLTYIAAKTGLFMSDGKDVCGEIWLDTLHCDALIHQRIAQGTLGAVVRVRGRLSQMQRLPRRQHAQHKGSFGSVAVLGGQHGMVGAAVLTARSALLMGAGRVALSLLAEHGHSSPDVQWPGTRPFLDLNFPEIMNKPLQDNCNFAEILAVGPGLGTSPEAQDWLDALFDEALEHGPLGVKKHHWVLDADALNLLAEHNRLKTKWLKLRKQSPECHAVITPHPLEAARLLNSTVDAIQRNRPDAARELARQFDCVAVLKGAGTVIAANHSPATRIEINGTGGPALGTAGSGDVLTGAVAALLGQGLTSFDAAACAVWLHGLSVNALPGENQAHRVSHASAIAQRMAQHYNQLLQQGTR</sequence>
<dbReference type="PANTHER" id="PTHR12592:SF0">
    <property type="entry name" value="ATP-DEPENDENT (S)-NAD(P)H-HYDRATE DEHYDRATASE"/>
    <property type="match status" value="1"/>
</dbReference>
<comment type="similarity">
    <text evidence="12">Belongs to the NnrE/AIBP family.</text>
</comment>
<feature type="binding site" evidence="12">
    <location>
        <position position="108"/>
    </location>
    <ligand>
        <name>K(+)</name>
        <dbReference type="ChEBI" id="CHEBI:29103"/>
    </ligand>
</feature>
<evidence type="ECO:0000256" key="6">
    <source>
        <dbReference type="ARBA" id="ARBA00023027"/>
    </source>
</evidence>
<evidence type="ECO:0000256" key="1">
    <source>
        <dbReference type="ARBA" id="ARBA00006001"/>
    </source>
</evidence>
<feature type="domain" description="YjeF C-terminal" evidence="14">
    <location>
        <begin position="286"/>
        <end position="586"/>
    </location>
</feature>
<feature type="binding site" evidence="11">
    <location>
        <begin position="493"/>
        <end position="497"/>
    </location>
    <ligand>
        <name>AMP</name>
        <dbReference type="ChEBI" id="CHEBI:456215"/>
    </ligand>
</feature>
<comment type="cofactor">
    <cofactor evidence="12">
        <name>K(+)</name>
        <dbReference type="ChEBI" id="CHEBI:29103"/>
    </cofactor>
    <text evidence="12">Binds 1 potassium ion per subunit.</text>
</comment>
<comment type="similarity">
    <text evidence="1">In the N-terminal section; belongs to the NnrE/AIBP family.</text>
</comment>
<comment type="subunit">
    <text evidence="11">Homotetramer.</text>
</comment>
<comment type="function">
    <text evidence="12">Catalyzes the epimerization of the S- and R-forms of NAD(P)HX, a damaged form of NAD(P)H that is a result of enzymatic or heat-dependent hydration. This is a prerequisite for the S-specific NAD(P)H-hydrate dehydratase to allow the repair of both epimers of NAD(P)HX.</text>
</comment>
<dbReference type="InterPro" id="IPR029056">
    <property type="entry name" value="Ribokinase-like"/>
</dbReference>
<name>A0ABT1WFB1_9BURK</name>
<dbReference type="InterPro" id="IPR000631">
    <property type="entry name" value="CARKD"/>
</dbReference>
<dbReference type="SUPFAM" id="SSF53613">
    <property type="entry name" value="Ribokinase-like"/>
    <property type="match status" value="1"/>
</dbReference>
<keyword evidence="3 11" id="KW-0547">Nucleotide-binding</keyword>
<comment type="similarity">
    <text evidence="11">Belongs to the NnrD/CARKD family.</text>
</comment>
<evidence type="ECO:0000256" key="7">
    <source>
        <dbReference type="ARBA" id="ARBA00023239"/>
    </source>
</evidence>
<feature type="region of interest" description="Disordered" evidence="13">
    <location>
        <begin position="1"/>
        <end position="26"/>
    </location>
</feature>
<feature type="binding site" evidence="12">
    <location>
        <position position="173"/>
    </location>
    <ligand>
        <name>K(+)</name>
        <dbReference type="ChEBI" id="CHEBI:29103"/>
    </ligand>
</feature>
<accession>A0ABT1WFB1</accession>
<dbReference type="InterPro" id="IPR036652">
    <property type="entry name" value="YjeF_N_dom_sf"/>
</dbReference>
<evidence type="ECO:0000259" key="14">
    <source>
        <dbReference type="PROSITE" id="PS51383"/>
    </source>
</evidence>
<dbReference type="EMBL" id="JANIGO010000002">
    <property type="protein sequence ID" value="MCQ8896203.1"/>
    <property type="molecule type" value="Genomic_DNA"/>
</dbReference>
<feature type="binding site" evidence="11">
    <location>
        <position position="321"/>
    </location>
    <ligand>
        <name>(6S)-NADPHX</name>
        <dbReference type="ChEBI" id="CHEBI:64076"/>
    </ligand>
</feature>
<organism evidence="16 17">
    <name type="scientific">Limnobacter humi</name>
    <dbReference type="NCBI Taxonomy" id="1778671"/>
    <lineage>
        <taxon>Bacteria</taxon>
        <taxon>Pseudomonadati</taxon>
        <taxon>Pseudomonadota</taxon>
        <taxon>Betaproteobacteria</taxon>
        <taxon>Burkholderiales</taxon>
        <taxon>Burkholderiaceae</taxon>
        <taxon>Limnobacter</taxon>
    </lineage>
</organism>
<dbReference type="PROSITE" id="PS51385">
    <property type="entry name" value="YJEF_N"/>
    <property type="match status" value="1"/>
</dbReference>
<dbReference type="Gene3D" id="3.40.50.10260">
    <property type="entry name" value="YjeF N-terminal domain"/>
    <property type="match status" value="1"/>
</dbReference>
<dbReference type="EC" id="4.2.1.136" evidence="11"/>
<dbReference type="RefSeq" id="WP_256763967.1">
    <property type="nucleotide sequence ID" value="NZ_JANIGO010000002.1"/>
</dbReference>
<reference evidence="16 17" key="1">
    <citation type="submission" date="2022-07" db="EMBL/GenBank/DDBJ databases">
        <authorList>
            <person name="Xamxidin M."/>
            <person name="Wu M."/>
        </authorList>
    </citation>
    <scope>NUCLEOTIDE SEQUENCE [LARGE SCALE GENOMIC DNA]</scope>
    <source>
        <strain evidence="16 17">NBRC 111650</strain>
    </source>
</reference>
<evidence type="ECO:0000256" key="9">
    <source>
        <dbReference type="ARBA" id="ARBA00048238"/>
    </source>
</evidence>
<comment type="cofactor">
    <cofactor evidence="11">
        <name>Mg(2+)</name>
        <dbReference type="ChEBI" id="CHEBI:18420"/>
    </cofactor>
</comment>
<keyword evidence="5 11" id="KW-0521">NADP</keyword>
<dbReference type="Gene3D" id="3.40.1190.20">
    <property type="match status" value="1"/>
</dbReference>
<dbReference type="InterPro" id="IPR017953">
    <property type="entry name" value="Carbohydrate_kinase_pred_CS"/>
</dbReference>
<dbReference type="EC" id="5.1.99.6" evidence="12"/>
<feature type="binding site" evidence="12">
    <location>
        <begin position="107"/>
        <end position="111"/>
    </location>
    <ligand>
        <name>(6S)-NADPHX</name>
        <dbReference type="ChEBI" id="CHEBI:64076"/>
    </ligand>
</feature>
<comment type="catalytic activity">
    <reaction evidence="9 11">
        <text>(6S)-NADHX + ADP = AMP + phosphate + NADH + H(+)</text>
        <dbReference type="Rhea" id="RHEA:32223"/>
        <dbReference type="ChEBI" id="CHEBI:15378"/>
        <dbReference type="ChEBI" id="CHEBI:43474"/>
        <dbReference type="ChEBI" id="CHEBI:57945"/>
        <dbReference type="ChEBI" id="CHEBI:64074"/>
        <dbReference type="ChEBI" id="CHEBI:456215"/>
        <dbReference type="ChEBI" id="CHEBI:456216"/>
        <dbReference type="EC" id="4.2.1.136"/>
    </reaction>
</comment>
<evidence type="ECO:0000313" key="17">
    <source>
        <dbReference type="Proteomes" id="UP001204142"/>
    </source>
</evidence>
<dbReference type="PROSITE" id="PS51383">
    <property type="entry name" value="YJEF_C_3"/>
    <property type="match status" value="1"/>
</dbReference>
<dbReference type="Proteomes" id="UP001204142">
    <property type="component" value="Unassembled WGS sequence"/>
</dbReference>
<comment type="function">
    <text evidence="8">Bifunctional enzyme that catalyzes the epimerization of the S- and R-forms of NAD(P)HX and the dehydration of the S-form of NAD(P)HX at the expense of ADP, which is converted to AMP. This allows the repair of both epimers of NAD(P)HX, a damaged form of NAD(P)H that is a result of enzymatic or heat-dependent hydration.</text>
</comment>
<dbReference type="PANTHER" id="PTHR12592">
    <property type="entry name" value="ATP-DEPENDENT (S)-NAD(P)H-HYDRATE DEHYDRATASE FAMILY MEMBER"/>
    <property type="match status" value="1"/>
</dbReference>
<feature type="binding site" evidence="11">
    <location>
        <position position="456"/>
    </location>
    <ligand>
        <name>(6S)-NADPHX</name>
        <dbReference type="ChEBI" id="CHEBI:64076"/>
    </ligand>
</feature>
<keyword evidence="4 11" id="KW-0067">ATP-binding</keyword>
<dbReference type="CDD" id="cd01171">
    <property type="entry name" value="YXKO-related"/>
    <property type="match status" value="1"/>
</dbReference>
<dbReference type="InterPro" id="IPR004443">
    <property type="entry name" value="YjeF_N_dom"/>
</dbReference>
<keyword evidence="12" id="KW-0479">Metal-binding</keyword>
<protein>
    <recommendedName>
        <fullName evidence="11 12">Multifunctional fusion protein</fullName>
    </recommendedName>
    <domain>
        <recommendedName>
            <fullName evidence="11">ADP-dependent (S)-NAD(P)H-hydrate dehydratase</fullName>
            <ecNumber evidence="11">4.2.1.136</ecNumber>
        </recommendedName>
        <alternativeName>
            <fullName evidence="11">ADP-dependent NAD(P)HX dehydratase</fullName>
        </alternativeName>
    </domain>
    <domain>
        <recommendedName>
            <fullName evidence="12">NAD(P)H-hydrate epimerase</fullName>
            <ecNumber evidence="12">5.1.99.6</ecNumber>
        </recommendedName>
        <alternativeName>
            <fullName evidence="12">NAD(P)HX epimerase</fullName>
        </alternativeName>
    </domain>
</protein>
<keyword evidence="12" id="KW-0413">Isomerase</keyword>
<feature type="binding site" evidence="11">
    <location>
        <position position="525"/>
    </location>
    <ligand>
        <name>AMP</name>
        <dbReference type="ChEBI" id="CHEBI:456215"/>
    </ligand>
</feature>
<keyword evidence="7 11" id="KW-0456">Lyase</keyword>
<dbReference type="Pfam" id="PF01256">
    <property type="entry name" value="Carb_kinase"/>
    <property type="match status" value="1"/>
</dbReference>
<keyword evidence="12" id="KW-0630">Potassium</keyword>
<comment type="catalytic activity">
    <reaction evidence="12">
        <text>(6R)-NADPHX = (6S)-NADPHX</text>
        <dbReference type="Rhea" id="RHEA:32227"/>
        <dbReference type="ChEBI" id="CHEBI:64076"/>
        <dbReference type="ChEBI" id="CHEBI:64077"/>
        <dbReference type="EC" id="5.1.99.6"/>
    </reaction>
</comment>
<evidence type="ECO:0000256" key="13">
    <source>
        <dbReference type="SAM" id="MobiDB-lite"/>
    </source>
</evidence>
<proteinExistence type="inferred from homology"/>
<evidence type="ECO:0000256" key="10">
    <source>
        <dbReference type="ARBA" id="ARBA00049209"/>
    </source>
</evidence>
<feature type="binding site" evidence="11">
    <location>
        <position position="526"/>
    </location>
    <ligand>
        <name>(6S)-NADPHX</name>
        <dbReference type="ChEBI" id="CHEBI:64076"/>
    </ligand>
</feature>
<evidence type="ECO:0000256" key="4">
    <source>
        <dbReference type="ARBA" id="ARBA00022840"/>
    </source>
</evidence>
<comment type="function">
    <text evidence="11">Catalyzes the dehydration of the S-form of NAD(P)HX at the expense of ADP, which is converted to AMP. Together with NAD(P)HX epimerase, which catalyzes the epimerization of the S- and R-forms, the enzyme allows the repair of both epimers of NAD(P)HX, a damaged form of NAD(P)H that is a result of enzymatic or heat-dependent hydration.</text>
</comment>
<keyword evidence="6 11" id="KW-0520">NAD</keyword>
<comment type="catalytic activity">
    <reaction evidence="12">
        <text>(6R)-NADHX = (6S)-NADHX</text>
        <dbReference type="Rhea" id="RHEA:32215"/>
        <dbReference type="ChEBI" id="CHEBI:64074"/>
        <dbReference type="ChEBI" id="CHEBI:64075"/>
        <dbReference type="EC" id="5.1.99.6"/>
    </reaction>
</comment>
<comment type="catalytic activity">
    <reaction evidence="10 11">
        <text>(6S)-NADPHX + ADP = AMP + phosphate + NADPH + H(+)</text>
        <dbReference type="Rhea" id="RHEA:32235"/>
        <dbReference type="ChEBI" id="CHEBI:15378"/>
        <dbReference type="ChEBI" id="CHEBI:43474"/>
        <dbReference type="ChEBI" id="CHEBI:57783"/>
        <dbReference type="ChEBI" id="CHEBI:64076"/>
        <dbReference type="ChEBI" id="CHEBI:456215"/>
        <dbReference type="ChEBI" id="CHEBI:456216"/>
        <dbReference type="EC" id="4.2.1.136"/>
    </reaction>
</comment>